<evidence type="ECO:0000313" key="2">
    <source>
        <dbReference type="Proteomes" id="UP000563898"/>
    </source>
</evidence>
<dbReference type="AlphaFoldDB" id="A0A846WQY2"/>
<proteinExistence type="predicted"/>
<accession>A0A846WQY2</accession>
<dbReference type="EMBL" id="JAAXPC010000013">
    <property type="protein sequence ID" value="NKY03909.1"/>
    <property type="molecule type" value="Genomic_DNA"/>
</dbReference>
<reference evidence="1 2" key="1">
    <citation type="submission" date="2020-04" db="EMBL/GenBank/DDBJ databases">
        <title>MicrobeNet Type strains.</title>
        <authorList>
            <person name="Nicholson A.C."/>
        </authorList>
    </citation>
    <scope>NUCLEOTIDE SEQUENCE [LARGE SCALE GENOMIC DNA]</scope>
    <source>
        <strain evidence="1 2">ATCC BAA-14</strain>
    </source>
</reference>
<organism evidence="1 2">
    <name type="scientific">Gordonia polyisoprenivorans</name>
    <dbReference type="NCBI Taxonomy" id="84595"/>
    <lineage>
        <taxon>Bacteria</taxon>
        <taxon>Bacillati</taxon>
        <taxon>Actinomycetota</taxon>
        <taxon>Actinomycetes</taxon>
        <taxon>Mycobacteriales</taxon>
        <taxon>Gordoniaceae</taxon>
        <taxon>Gordonia</taxon>
    </lineage>
</organism>
<dbReference type="RefSeq" id="WP_006370896.1">
    <property type="nucleotide sequence ID" value="NZ_JAAXPC010000013.1"/>
</dbReference>
<dbReference type="Proteomes" id="UP000563898">
    <property type="component" value="Unassembled WGS sequence"/>
</dbReference>
<sequence>MYIVVRSTRIDLMARNDLEHLEVTTDLENSALATSLRAVGVGYADGTHCYINALWLRRQASGLNWHAQLDELLSFAASRNRFDGLYVRVPTKRRHGSPRQTMTA</sequence>
<evidence type="ECO:0000313" key="1">
    <source>
        <dbReference type="EMBL" id="NKY03909.1"/>
    </source>
</evidence>
<protein>
    <submittedName>
        <fullName evidence="1">Uncharacterized protein</fullName>
    </submittedName>
</protein>
<gene>
    <name evidence="1" type="ORF">HGA05_20270</name>
</gene>
<name>A0A846WQY2_9ACTN</name>
<comment type="caution">
    <text evidence="1">The sequence shown here is derived from an EMBL/GenBank/DDBJ whole genome shotgun (WGS) entry which is preliminary data.</text>
</comment>